<dbReference type="GO" id="GO:0003924">
    <property type="term" value="F:GTPase activity"/>
    <property type="evidence" value="ECO:0007669"/>
    <property type="project" value="UniProtKB-UniRule"/>
</dbReference>
<dbReference type="GO" id="GO:0043022">
    <property type="term" value="F:ribosome binding"/>
    <property type="evidence" value="ECO:0007669"/>
    <property type="project" value="UniProtKB-ARBA"/>
</dbReference>
<feature type="domain" description="Obg" evidence="11">
    <location>
        <begin position="5"/>
        <end position="163"/>
    </location>
</feature>
<dbReference type="GO" id="GO:0000287">
    <property type="term" value="F:magnesium ion binding"/>
    <property type="evidence" value="ECO:0007669"/>
    <property type="project" value="InterPro"/>
</dbReference>
<evidence type="ECO:0000256" key="5">
    <source>
        <dbReference type="ARBA" id="ARBA00022801"/>
    </source>
</evidence>
<dbReference type="RefSeq" id="WP_079715491.1">
    <property type="nucleotide sequence ID" value="NZ_FUYS01000002.1"/>
</dbReference>
<keyword evidence="3 8" id="KW-0479">Metal-binding</keyword>
<dbReference type="EMBL" id="FUYS01000002">
    <property type="protein sequence ID" value="SKB34183.1"/>
    <property type="molecule type" value="Genomic_DNA"/>
</dbReference>
<evidence type="ECO:0000256" key="9">
    <source>
        <dbReference type="SAM" id="MobiDB-lite"/>
    </source>
</evidence>
<dbReference type="AlphaFoldDB" id="A0A1T5AHS9"/>
<dbReference type="CDD" id="cd01898">
    <property type="entry name" value="Obg"/>
    <property type="match status" value="1"/>
</dbReference>
<comment type="cofactor">
    <cofactor evidence="8">
        <name>Mg(2+)</name>
        <dbReference type="ChEBI" id="CHEBI:18420"/>
    </cofactor>
</comment>
<feature type="domain" description="OBG-type G" evidence="10">
    <location>
        <begin position="164"/>
        <end position="331"/>
    </location>
</feature>
<comment type="subcellular location">
    <subcellularLocation>
        <location evidence="8">Cytoplasm</location>
    </subcellularLocation>
</comment>
<feature type="binding site" evidence="8">
    <location>
        <begin position="285"/>
        <end position="288"/>
    </location>
    <ligand>
        <name>GTP</name>
        <dbReference type="ChEBI" id="CHEBI:37565"/>
    </ligand>
</feature>
<feature type="binding site" evidence="8">
    <location>
        <begin position="312"/>
        <end position="314"/>
    </location>
    <ligand>
        <name>GTP</name>
        <dbReference type="ChEBI" id="CHEBI:37565"/>
    </ligand>
</feature>
<feature type="binding site" evidence="8">
    <location>
        <position position="197"/>
    </location>
    <ligand>
        <name>Mg(2+)</name>
        <dbReference type="ChEBI" id="CHEBI:18420"/>
    </ligand>
</feature>
<evidence type="ECO:0000256" key="4">
    <source>
        <dbReference type="ARBA" id="ARBA00022741"/>
    </source>
</evidence>
<dbReference type="NCBIfam" id="TIGR02729">
    <property type="entry name" value="Obg_CgtA"/>
    <property type="match status" value="1"/>
</dbReference>
<dbReference type="GO" id="GO:0042254">
    <property type="term" value="P:ribosome biogenesis"/>
    <property type="evidence" value="ECO:0007669"/>
    <property type="project" value="UniProtKB-UniRule"/>
</dbReference>
<protein>
    <recommendedName>
        <fullName evidence="8">GTPase Obg</fullName>
        <ecNumber evidence="8">3.6.5.-</ecNumber>
    </recommendedName>
    <alternativeName>
        <fullName evidence="8">GTP-binding protein Obg</fullName>
    </alternativeName>
</protein>
<comment type="subunit">
    <text evidence="8">Monomer.</text>
</comment>
<dbReference type="PANTHER" id="PTHR11702">
    <property type="entry name" value="DEVELOPMENTALLY REGULATED GTP-BINDING PROTEIN-RELATED"/>
    <property type="match status" value="1"/>
</dbReference>
<comment type="similarity">
    <text evidence="1 8">Belongs to the TRAFAC class OBG-HflX-like GTPase superfamily. OBG GTPase family.</text>
</comment>
<reference evidence="12 13" key="1">
    <citation type="submission" date="2017-02" db="EMBL/GenBank/DDBJ databases">
        <authorList>
            <person name="Peterson S.W."/>
        </authorList>
    </citation>
    <scope>NUCLEOTIDE SEQUENCE [LARGE SCALE GENOMIC DNA]</scope>
    <source>
        <strain evidence="12 13">DSM 22899</strain>
    </source>
</reference>
<dbReference type="Gene3D" id="3.40.50.300">
    <property type="entry name" value="P-loop containing nucleotide triphosphate hydrolases"/>
    <property type="match status" value="1"/>
</dbReference>
<sequence>MPQGSNFVDYVKVCCRSGRGGAGSAHLHRDKFTAKGGPDGGDGGRGGHIILKGNAQLWTLLHLKYRKHVIAEDGQPGGSALKHGANGKDEVLEVPLGTVARNADTDEILFDITEDGETKVLTAGGRGGLGNWHFKSATQQTPRFAQPGEPGKEEWIILELKVLADVGLVGFPNAGKSTLLSVVSAAKPEIADYPFTTLVPNLGIVSYRDNKSFVMADIPGIIEGASEGKGLGHRFLRHIERNSVLLFMVPADTQRTIAEEYRILLNELIAFNPELKDKPRILAVTKSDLLDDELQTEMRQEIPAGIPAVFISAVSGKNILQLKDLIWQAITG</sequence>
<feature type="binding site" evidence="8">
    <location>
        <begin position="217"/>
        <end position="220"/>
    </location>
    <ligand>
        <name>GTP</name>
        <dbReference type="ChEBI" id="CHEBI:37565"/>
    </ligand>
</feature>
<dbReference type="InterPro" id="IPR006074">
    <property type="entry name" value="GTP1-OBG_CS"/>
</dbReference>
<keyword evidence="7 8" id="KW-0342">GTP-binding</keyword>
<dbReference type="PIRSF" id="PIRSF002401">
    <property type="entry name" value="GTP_bd_Obg/CgtA"/>
    <property type="match status" value="1"/>
</dbReference>
<dbReference type="InterPro" id="IPR027417">
    <property type="entry name" value="P-loop_NTPase"/>
</dbReference>
<dbReference type="NCBIfam" id="NF008955">
    <property type="entry name" value="PRK12297.1"/>
    <property type="match status" value="1"/>
</dbReference>
<evidence type="ECO:0000256" key="1">
    <source>
        <dbReference type="ARBA" id="ARBA00007699"/>
    </source>
</evidence>
<evidence type="ECO:0000259" key="10">
    <source>
        <dbReference type="PROSITE" id="PS51710"/>
    </source>
</evidence>
<dbReference type="PRINTS" id="PR00326">
    <property type="entry name" value="GTP1OBG"/>
</dbReference>
<keyword evidence="13" id="KW-1185">Reference proteome</keyword>
<evidence type="ECO:0000256" key="2">
    <source>
        <dbReference type="ARBA" id="ARBA00022490"/>
    </source>
</evidence>
<comment type="function">
    <text evidence="8">An essential GTPase which binds GTP, GDP and possibly (p)ppGpp with moderate affinity, with high nucleotide exchange rates and a fairly low GTP hydrolysis rate. Plays a role in control of the cell cycle, stress response, ribosome biogenesis and in those bacteria that undergo differentiation, in morphogenesis control.</text>
</comment>
<dbReference type="PROSITE" id="PS51710">
    <property type="entry name" value="G_OBG"/>
    <property type="match status" value="1"/>
</dbReference>
<evidence type="ECO:0000259" key="11">
    <source>
        <dbReference type="PROSITE" id="PS51883"/>
    </source>
</evidence>
<dbReference type="PROSITE" id="PS51883">
    <property type="entry name" value="OBG"/>
    <property type="match status" value="1"/>
</dbReference>
<dbReference type="InterPro" id="IPR014100">
    <property type="entry name" value="GTP-bd_Obg/CgtA"/>
</dbReference>
<dbReference type="GO" id="GO:0005525">
    <property type="term" value="F:GTP binding"/>
    <property type="evidence" value="ECO:0007669"/>
    <property type="project" value="UniProtKB-UniRule"/>
</dbReference>
<feature type="region of interest" description="Disordered" evidence="9">
    <location>
        <begin position="21"/>
        <end position="41"/>
    </location>
</feature>
<dbReference type="PANTHER" id="PTHR11702:SF31">
    <property type="entry name" value="MITOCHONDRIAL RIBOSOME-ASSOCIATED GTPASE 2"/>
    <property type="match status" value="1"/>
</dbReference>
<dbReference type="Pfam" id="PF01018">
    <property type="entry name" value="GTP1_OBG"/>
    <property type="match status" value="1"/>
</dbReference>
<dbReference type="InterPro" id="IPR045086">
    <property type="entry name" value="OBG_GTPase"/>
</dbReference>
<dbReference type="NCBIfam" id="NF008956">
    <property type="entry name" value="PRK12299.1"/>
    <property type="match status" value="1"/>
</dbReference>
<dbReference type="SUPFAM" id="SSF52540">
    <property type="entry name" value="P-loop containing nucleoside triphosphate hydrolases"/>
    <property type="match status" value="1"/>
</dbReference>
<dbReference type="Gene3D" id="2.70.210.12">
    <property type="entry name" value="GTP1/OBG domain"/>
    <property type="match status" value="1"/>
</dbReference>
<gene>
    <name evidence="8" type="primary">obg</name>
    <name evidence="12" type="ORF">SAMN05660226_00744</name>
</gene>
<keyword evidence="2 8" id="KW-0963">Cytoplasm</keyword>
<keyword evidence="6 8" id="KW-0460">Magnesium</keyword>
<dbReference type="InterPro" id="IPR006169">
    <property type="entry name" value="GTP1_OBG_dom"/>
</dbReference>
<evidence type="ECO:0000256" key="7">
    <source>
        <dbReference type="ARBA" id="ARBA00023134"/>
    </source>
</evidence>
<dbReference type="InterPro" id="IPR006073">
    <property type="entry name" value="GTP-bd"/>
</dbReference>
<evidence type="ECO:0000256" key="6">
    <source>
        <dbReference type="ARBA" id="ARBA00022842"/>
    </source>
</evidence>
<dbReference type="InterPro" id="IPR031167">
    <property type="entry name" value="G_OBG"/>
</dbReference>
<accession>A0A1T5AHS9</accession>
<name>A0A1T5AHS9_9SPHI</name>
<dbReference type="SUPFAM" id="SSF82051">
    <property type="entry name" value="Obg GTP-binding protein N-terminal domain"/>
    <property type="match status" value="1"/>
</dbReference>
<dbReference type="OrthoDB" id="9807318at2"/>
<dbReference type="PROSITE" id="PS00905">
    <property type="entry name" value="GTP1_OBG"/>
    <property type="match status" value="1"/>
</dbReference>
<dbReference type="GO" id="GO:0005737">
    <property type="term" value="C:cytoplasm"/>
    <property type="evidence" value="ECO:0007669"/>
    <property type="project" value="UniProtKB-SubCell"/>
</dbReference>
<evidence type="ECO:0000313" key="13">
    <source>
        <dbReference type="Proteomes" id="UP000190541"/>
    </source>
</evidence>
<dbReference type="InterPro" id="IPR036726">
    <property type="entry name" value="GTP1_OBG_dom_sf"/>
</dbReference>
<evidence type="ECO:0000313" key="12">
    <source>
        <dbReference type="EMBL" id="SKB34183.1"/>
    </source>
</evidence>
<dbReference type="FunFam" id="2.70.210.12:FF:000001">
    <property type="entry name" value="GTPase Obg"/>
    <property type="match status" value="1"/>
</dbReference>
<dbReference type="Pfam" id="PF01926">
    <property type="entry name" value="MMR_HSR1"/>
    <property type="match status" value="1"/>
</dbReference>
<feature type="binding site" evidence="8">
    <location>
        <position position="177"/>
    </location>
    <ligand>
        <name>Mg(2+)</name>
        <dbReference type="ChEBI" id="CHEBI:18420"/>
    </ligand>
</feature>
<keyword evidence="4 8" id="KW-0547">Nucleotide-binding</keyword>
<evidence type="ECO:0000256" key="3">
    <source>
        <dbReference type="ARBA" id="ARBA00022723"/>
    </source>
</evidence>
<proteinExistence type="inferred from homology"/>
<dbReference type="EC" id="3.6.5.-" evidence="8"/>
<organism evidence="12 13">
    <name type="scientific">Parapedobacter luteus</name>
    <dbReference type="NCBI Taxonomy" id="623280"/>
    <lineage>
        <taxon>Bacteria</taxon>
        <taxon>Pseudomonadati</taxon>
        <taxon>Bacteroidota</taxon>
        <taxon>Sphingobacteriia</taxon>
        <taxon>Sphingobacteriales</taxon>
        <taxon>Sphingobacteriaceae</taxon>
        <taxon>Parapedobacter</taxon>
    </lineage>
</organism>
<feature type="binding site" evidence="8">
    <location>
        <begin position="170"/>
        <end position="177"/>
    </location>
    <ligand>
        <name>GTP</name>
        <dbReference type="ChEBI" id="CHEBI:37565"/>
    </ligand>
</feature>
<keyword evidence="5 8" id="KW-0378">Hydrolase</keyword>
<dbReference type="HAMAP" id="MF_01454">
    <property type="entry name" value="GTPase_Obg"/>
    <property type="match status" value="1"/>
</dbReference>
<dbReference type="Proteomes" id="UP000190541">
    <property type="component" value="Unassembled WGS sequence"/>
</dbReference>
<evidence type="ECO:0000256" key="8">
    <source>
        <dbReference type="HAMAP-Rule" id="MF_01454"/>
    </source>
</evidence>
<feature type="binding site" evidence="8">
    <location>
        <begin position="195"/>
        <end position="199"/>
    </location>
    <ligand>
        <name>GTP</name>
        <dbReference type="ChEBI" id="CHEBI:37565"/>
    </ligand>
</feature>
<dbReference type="STRING" id="623280.SAMN05660226_00744"/>